<dbReference type="RefSeq" id="WP_092047453.1">
    <property type="nucleotide sequence ID" value="NZ_FOQD01000001.1"/>
</dbReference>
<evidence type="ECO:0000259" key="1">
    <source>
        <dbReference type="Pfam" id="PF00535"/>
    </source>
</evidence>
<dbReference type="OrthoDB" id="9784574at2"/>
<dbReference type="InterPro" id="IPR001173">
    <property type="entry name" value="Glyco_trans_2-like"/>
</dbReference>
<name>A0A1I3BEW9_9PLAN</name>
<reference evidence="3" key="1">
    <citation type="submission" date="2016-10" db="EMBL/GenBank/DDBJ databases">
        <authorList>
            <person name="Varghese N."/>
            <person name="Submissions S."/>
        </authorList>
    </citation>
    <scope>NUCLEOTIDE SEQUENCE [LARGE SCALE GENOMIC DNA]</scope>
    <source>
        <strain evidence="3">DSM 26348</strain>
    </source>
</reference>
<dbReference type="GO" id="GO:0016740">
    <property type="term" value="F:transferase activity"/>
    <property type="evidence" value="ECO:0007669"/>
    <property type="project" value="UniProtKB-KW"/>
</dbReference>
<dbReference type="InterPro" id="IPR029044">
    <property type="entry name" value="Nucleotide-diphossugar_trans"/>
</dbReference>
<dbReference type="Pfam" id="PF00535">
    <property type="entry name" value="Glycos_transf_2"/>
    <property type="match status" value="1"/>
</dbReference>
<keyword evidence="3" id="KW-1185">Reference proteome</keyword>
<dbReference type="EMBL" id="FOQD01000001">
    <property type="protein sequence ID" value="SFH60499.1"/>
    <property type="molecule type" value="Genomic_DNA"/>
</dbReference>
<keyword evidence="2" id="KW-0808">Transferase</keyword>
<organism evidence="2 3">
    <name type="scientific">Planctomicrobium piriforme</name>
    <dbReference type="NCBI Taxonomy" id="1576369"/>
    <lineage>
        <taxon>Bacteria</taxon>
        <taxon>Pseudomonadati</taxon>
        <taxon>Planctomycetota</taxon>
        <taxon>Planctomycetia</taxon>
        <taxon>Planctomycetales</taxon>
        <taxon>Planctomycetaceae</taxon>
        <taxon>Planctomicrobium</taxon>
    </lineage>
</organism>
<dbReference type="PANTHER" id="PTHR10859">
    <property type="entry name" value="GLYCOSYL TRANSFERASE"/>
    <property type="match status" value="1"/>
</dbReference>
<dbReference type="Gene3D" id="3.90.550.10">
    <property type="entry name" value="Spore Coat Polysaccharide Biosynthesis Protein SpsA, Chain A"/>
    <property type="match status" value="1"/>
</dbReference>
<dbReference type="SUPFAM" id="SSF53448">
    <property type="entry name" value="Nucleotide-diphospho-sugar transferases"/>
    <property type="match status" value="1"/>
</dbReference>
<accession>A0A1I3BEW9</accession>
<gene>
    <name evidence="2" type="ORF">SAMN05421753_101403</name>
</gene>
<feature type="domain" description="Glycosyltransferase 2-like" evidence="1">
    <location>
        <begin position="5"/>
        <end position="170"/>
    </location>
</feature>
<dbReference type="GO" id="GO:0006487">
    <property type="term" value="P:protein N-linked glycosylation"/>
    <property type="evidence" value="ECO:0007669"/>
    <property type="project" value="TreeGrafter"/>
</dbReference>
<evidence type="ECO:0000313" key="3">
    <source>
        <dbReference type="Proteomes" id="UP000199518"/>
    </source>
</evidence>
<evidence type="ECO:0000313" key="2">
    <source>
        <dbReference type="EMBL" id="SFH60499.1"/>
    </source>
</evidence>
<sequence>MRPATIIVPCYNEARRLDLGCFRRFVRRHSSIRFLLVNDGSDDQTGPLLEEISRELPGQFEYLALPENRGKAEAVRQGMLAAFRTHPKYVGYWDADLATPLEAIPVFCEVLNRRQEIDVVLGARLSLLGRRISRCPSRRILGKLFSFAASQVVGLSVRDTQCGAKLFRTSPAFEKVFSRQFVSRWIFDVEILARLQQSARQTGHSMSRHIYESPLESWREIPNSKLKARDFLRAIGELCAIAMSPVRGPADEIENTADQTPAGRAAA</sequence>
<dbReference type="AlphaFoldDB" id="A0A1I3BEW9"/>
<proteinExistence type="predicted"/>
<dbReference type="Proteomes" id="UP000199518">
    <property type="component" value="Unassembled WGS sequence"/>
</dbReference>
<protein>
    <submittedName>
        <fullName evidence="2">Glycosyl transferase family 2</fullName>
    </submittedName>
</protein>
<dbReference type="STRING" id="1576369.SAMN05421753_101403"/>
<dbReference type="PANTHER" id="PTHR10859:SF91">
    <property type="entry name" value="DOLICHYL-PHOSPHATE BETA-GLUCOSYLTRANSFERASE"/>
    <property type="match status" value="1"/>
</dbReference>